<sequence>MRNTRGVLRDIDLPSNIRDIISKITESPVPIAHATRKGTSIFLVFDGPEAPAAVRIAGVRCRVQNLPPRPLQCEHCGRYNHFTSACRNAPRCKNYGVPREHMTASSAEHTQRCANCAGAHHYFSPRCRLWRREKQIAIQTASQARRAPAVLQPAPPPKGRQRDASTAKYCVNPKPDDQLLHPGDRAPAAAASPPPS</sequence>
<evidence type="ECO:0000256" key="1">
    <source>
        <dbReference type="SAM" id="MobiDB-lite"/>
    </source>
</evidence>
<dbReference type="VEuPathDB" id="VectorBase:HLOH_065141"/>
<comment type="caution">
    <text evidence="2">The sequence shown here is derived from an EMBL/GenBank/DDBJ whole genome shotgun (WGS) entry which is preliminary data.</text>
</comment>
<dbReference type="Proteomes" id="UP000821853">
    <property type="component" value="Unassembled WGS sequence"/>
</dbReference>
<reference evidence="2 3" key="1">
    <citation type="journal article" date="2020" name="Cell">
        <title>Large-Scale Comparative Analyses of Tick Genomes Elucidate Their Genetic Diversity and Vector Capacities.</title>
        <authorList>
            <consortium name="Tick Genome and Microbiome Consortium (TIGMIC)"/>
            <person name="Jia N."/>
            <person name="Wang J."/>
            <person name="Shi W."/>
            <person name="Du L."/>
            <person name="Sun Y."/>
            <person name="Zhan W."/>
            <person name="Jiang J.F."/>
            <person name="Wang Q."/>
            <person name="Zhang B."/>
            <person name="Ji P."/>
            <person name="Bell-Sakyi L."/>
            <person name="Cui X.M."/>
            <person name="Yuan T.T."/>
            <person name="Jiang B.G."/>
            <person name="Yang W.F."/>
            <person name="Lam T.T."/>
            <person name="Chang Q.C."/>
            <person name="Ding S.J."/>
            <person name="Wang X.J."/>
            <person name="Zhu J.G."/>
            <person name="Ruan X.D."/>
            <person name="Zhao L."/>
            <person name="Wei J.T."/>
            <person name="Ye R.Z."/>
            <person name="Que T.C."/>
            <person name="Du C.H."/>
            <person name="Zhou Y.H."/>
            <person name="Cheng J.X."/>
            <person name="Dai P.F."/>
            <person name="Guo W.B."/>
            <person name="Han X.H."/>
            <person name="Huang E.J."/>
            <person name="Li L.F."/>
            <person name="Wei W."/>
            <person name="Gao Y.C."/>
            <person name="Liu J.Z."/>
            <person name="Shao H.Z."/>
            <person name="Wang X."/>
            <person name="Wang C.C."/>
            <person name="Yang T.C."/>
            <person name="Huo Q.B."/>
            <person name="Li W."/>
            <person name="Chen H.Y."/>
            <person name="Chen S.E."/>
            <person name="Zhou L.G."/>
            <person name="Ni X.B."/>
            <person name="Tian J.H."/>
            <person name="Sheng Y."/>
            <person name="Liu T."/>
            <person name="Pan Y.S."/>
            <person name="Xia L.Y."/>
            <person name="Li J."/>
            <person name="Zhao F."/>
            <person name="Cao W.C."/>
        </authorList>
    </citation>
    <scope>NUCLEOTIDE SEQUENCE [LARGE SCALE GENOMIC DNA]</scope>
    <source>
        <strain evidence="2">HaeL-2018</strain>
    </source>
</reference>
<evidence type="ECO:0008006" key="4">
    <source>
        <dbReference type="Google" id="ProtNLM"/>
    </source>
</evidence>
<protein>
    <recommendedName>
        <fullName evidence="4">Nucleic-acid-binding protein from transposon X-element</fullName>
    </recommendedName>
</protein>
<accession>A0A9J6H351</accession>
<feature type="region of interest" description="Disordered" evidence="1">
    <location>
        <begin position="140"/>
        <end position="196"/>
    </location>
</feature>
<name>A0A9J6H351_HAELO</name>
<dbReference type="AlphaFoldDB" id="A0A9J6H351"/>
<dbReference type="OrthoDB" id="8123891at2759"/>
<dbReference type="EMBL" id="JABSTR010003857">
    <property type="protein sequence ID" value="KAH9385087.1"/>
    <property type="molecule type" value="Genomic_DNA"/>
</dbReference>
<feature type="compositionally biased region" description="Low complexity" evidence="1">
    <location>
        <begin position="186"/>
        <end position="196"/>
    </location>
</feature>
<evidence type="ECO:0000313" key="3">
    <source>
        <dbReference type="Proteomes" id="UP000821853"/>
    </source>
</evidence>
<feature type="compositionally biased region" description="Basic and acidic residues" evidence="1">
    <location>
        <begin position="174"/>
        <end position="184"/>
    </location>
</feature>
<gene>
    <name evidence="2" type="ORF">HPB48_027126</name>
</gene>
<evidence type="ECO:0000313" key="2">
    <source>
        <dbReference type="EMBL" id="KAH9385087.1"/>
    </source>
</evidence>
<organism evidence="2 3">
    <name type="scientific">Haemaphysalis longicornis</name>
    <name type="common">Bush tick</name>
    <dbReference type="NCBI Taxonomy" id="44386"/>
    <lineage>
        <taxon>Eukaryota</taxon>
        <taxon>Metazoa</taxon>
        <taxon>Ecdysozoa</taxon>
        <taxon>Arthropoda</taxon>
        <taxon>Chelicerata</taxon>
        <taxon>Arachnida</taxon>
        <taxon>Acari</taxon>
        <taxon>Parasitiformes</taxon>
        <taxon>Ixodida</taxon>
        <taxon>Ixodoidea</taxon>
        <taxon>Ixodidae</taxon>
        <taxon>Haemaphysalinae</taxon>
        <taxon>Haemaphysalis</taxon>
    </lineage>
</organism>
<keyword evidence="3" id="KW-1185">Reference proteome</keyword>
<proteinExistence type="predicted"/>